<evidence type="ECO:0000256" key="1">
    <source>
        <dbReference type="SAM" id="Phobius"/>
    </source>
</evidence>
<name>A0ABY6IME1_9HYPH</name>
<dbReference type="EMBL" id="CP107716">
    <property type="protein sequence ID" value="UYQ70647.1"/>
    <property type="molecule type" value="Genomic_DNA"/>
</dbReference>
<reference evidence="2" key="1">
    <citation type="submission" date="2022-10" db="EMBL/GenBank/DDBJ databases">
        <title>YIM 151497 complete genome.</title>
        <authorList>
            <person name="Chen X."/>
        </authorList>
    </citation>
    <scope>NUCLEOTIDE SEQUENCE</scope>
    <source>
        <strain evidence="2">YIM 151497</strain>
    </source>
</reference>
<dbReference type="Proteomes" id="UP001163882">
    <property type="component" value="Chromosome"/>
</dbReference>
<protein>
    <submittedName>
        <fullName evidence="2">Uncharacterized protein</fullName>
    </submittedName>
</protein>
<feature type="transmembrane region" description="Helical" evidence="1">
    <location>
        <begin position="57"/>
        <end position="78"/>
    </location>
</feature>
<sequence length="92" mass="10123">MPVWKAFAFWLCGVAMTFLIWVTGTFALSLVFGEPVQTFQMLWDGLLVQPLGDTIEAIFLQPSVAKAGVITALVLAIYSHTMARMAIYLSVP</sequence>
<keyword evidence="1" id="KW-0812">Transmembrane</keyword>
<gene>
    <name evidence="2" type="ORF">OF122_11235</name>
</gene>
<organism evidence="2 3">
    <name type="scientific">Pelagibacterium flavum</name>
    <dbReference type="NCBI Taxonomy" id="2984530"/>
    <lineage>
        <taxon>Bacteria</taxon>
        <taxon>Pseudomonadati</taxon>
        <taxon>Pseudomonadota</taxon>
        <taxon>Alphaproteobacteria</taxon>
        <taxon>Hyphomicrobiales</taxon>
        <taxon>Devosiaceae</taxon>
        <taxon>Pelagibacterium</taxon>
    </lineage>
</organism>
<keyword evidence="1" id="KW-1133">Transmembrane helix</keyword>
<proteinExistence type="predicted"/>
<keyword evidence="1" id="KW-0472">Membrane</keyword>
<evidence type="ECO:0000313" key="3">
    <source>
        <dbReference type="Proteomes" id="UP001163882"/>
    </source>
</evidence>
<accession>A0ABY6IME1</accession>
<evidence type="ECO:0000313" key="2">
    <source>
        <dbReference type="EMBL" id="UYQ70647.1"/>
    </source>
</evidence>
<dbReference type="RefSeq" id="WP_264224336.1">
    <property type="nucleotide sequence ID" value="NZ_CP107716.1"/>
</dbReference>
<keyword evidence="3" id="KW-1185">Reference proteome</keyword>